<evidence type="ECO:0000256" key="1">
    <source>
        <dbReference type="SAM" id="MobiDB-lite"/>
    </source>
</evidence>
<feature type="transmembrane region" description="Helical" evidence="2">
    <location>
        <begin position="141"/>
        <end position="161"/>
    </location>
</feature>
<feature type="transmembrane region" description="Helical" evidence="2">
    <location>
        <begin position="66"/>
        <end position="89"/>
    </location>
</feature>
<keyword evidence="2" id="KW-1133">Transmembrane helix</keyword>
<dbReference type="EMBL" id="JBEZAE010000014">
    <property type="protein sequence ID" value="MEU7072784.1"/>
    <property type="molecule type" value="Genomic_DNA"/>
</dbReference>
<feature type="region of interest" description="Disordered" evidence="1">
    <location>
        <begin position="1"/>
        <end position="57"/>
    </location>
</feature>
<keyword evidence="2" id="KW-0812">Transmembrane</keyword>
<evidence type="ECO:0000313" key="3">
    <source>
        <dbReference type="EMBL" id="MEU7072784.1"/>
    </source>
</evidence>
<organism evidence="3 4">
    <name type="scientific">Streptomyces narbonensis</name>
    <dbReference type="NCBI Taxonomy" id="67333"/>
    <lineage>
        <taxon>Bacteria</taxon>
        <taxon>Bacillati</taxon>
        <taxon>Actinomycetota</taxon>
        <taxon>Actinomycetes</taxon>
        <taxon>Kitasatosporales</taxon>
        <taxon>Streptomycetaceae</taxon>
        <taxon>Streptomyces</taxon>
    </lineage>
</organism>
<keyword evidence="2" id="KW-0472">Membrane</keyword>
<sequence length="222" mass="23450">MTHTASTKHPGPDPALAPVAGAGGRGSGASAEVATPGPAPRPATRPRTTPAAGGGRRLPPRWRKAILTLHVTVGVGWVGIEIVQLVLGLVGLSTGDAGVVRATRVVMEILGIELIAAAAWTTLLTGVLLSAVTQWGLLKHYWIVTKLVITVALMLNGHFFLQHWLRAQAETAEGRESLGLRLVISMSVSLVLLVSATALSVYKPWGRTRRGRRRPATGRARP</sequence>
<name>A0ABV3CDD1_9ACTN</name>
<dbReference type="RefSeq" id="WP_358474630.1">
    <property type="nucleotide sequence ID" value="NZ_JBEZAE010000014.1"/>
</dbReference>
<evidence type="ECO:0008006" key="5">
    <source>
        <dbReference type="Google" id="ProtNLM"/>
    </source>
</evidence>
<protein>
    <recommendedName>
        <fullName evidence="5">DUF2269 domain-containing protein</fullName>
    </recommendedName>
</protein>
<feature type="transmembrane region" description="Helical" evidence="2">
    <location>
        <begin position="109"/>
        <end position="129"/>
    </location>
</feature>
<proteinExistence type="predicted"/>
<dbReference type="Proteomes" id="UP001551329">
    <property type="component" value="Unassembled WGS sequence"/>
</dbReference>
<comment type="caution">
    <text evidence="3">The sequence shown here is derived from an EMBL/GenBank/DDBJ whole genome shotgun (WGS) entry which is preliminary data.</text>
</comment>
<reference evidence="3 4" key="1">
    <citation type="submission" date="2024-06" db="EMBL/GenBank/DDBJ databases">
        <title>The Natural Products Discovery Center: Release of the First 8490 Sequenced Strains for Exploring Actinobacteria Biosynthetic Diversity.</title>
        <authorList>
            <person name="Kalkreuter E."/>
            <person name="Kautsar S.A."/>
            <person name="Yang D."/>
            <person name="Bader C.D."/>
            <person name="Teijaro C.N."/>
            <person name="Fluegel L."/>
            <person name="Davis C.M."/>
            <person name="Simpson J.R."/>
            <person name="Lauterbach L."/>
            <person name="Steele A.D."/>
            <person name="Gui C."/>
            <person name="Meng S."/>
            <person name="Li G."/>
            <person name="Viehrig K."/>
            <person name="Ye F."/>
            <person name="Su P."/>
            <person name="Kiefer A.F."/>
            <person name="Nichols A."/>
            <person name="Cepeda A.J."/>
            <person name="Yan W."/>
            <person name="Fan B."/>
            <person name="Jiang Y."/>
            <person name="Adhikari A."/>
            <person name="Zheng C.-J."/>
            <person name="Schuster L."/>
            <person name="Cowan T.M."/>
            <person name="Smanski M.J."/>
            <person name="Chevrette M.G."/>
            <person name="De Carvalho L.P.S."/>
            <person name="Shen B."/>
        </authorList>
    </citation>
    <scope>NUCLEOTIDE SEQUENCE [LARGE SCALE GENOMIC DNA]</scope>
    <source>
        <strain evidence="3 4">NPDC045974</strain>
    </source>
</reference>
<gene>
    <name evidence="3" type="ORF">AB0A88_21935</name>
</gene>
<evidence type="ECO:0000313" key="4">
    <source>
        <dbReference type="Proteomes" id="UP001551329"/>
    </source>
</evidence>
<accession>A0ABV3CDD1</accession>
<keyword evidence="4" id="KW-1185">Reference proteome</keyword>
<feature type="transmembrane region" description="Helical" evidence="2">
    <location>
        <begin position="181"/>
        <end position="202"/>
    </location>
</feature>
<evidence type="ECO:0000256" key="2">
    <source>
        <dbReference type="SAM" id="Phobius"/>
    </source>
</evidence>